<keyword evidence="7 8" id="KW-0472">Membrane</keyword>
<dbReference type="NCBIfam" id="TIGR00914">
    <property type="entry name" value="2A0601"/>
    <property type="match status" value="1"/>
</dbReference>
<dbReference type="PRINTS" id="PR00702">
    <property type="entry name" value="ACRIFLAVINRP"/>
</dbReference>
<feature type="transmembrane region" description="Helical" evidence="8">
    <location>
        <begin position="903"/>
        <end position="924"/>
    </location>
</feature>
<comment type="subcellular location">
    <subcellularLocation>
        <location evidence="1">Cell membrane</location>
        <topology evidence="1">Multi-pass membrane protein</topology>
    </subcellularLocation>
</comment>
<dbReference type="GO" id="GO:0008324">
    <property type="term" value="F:monoatomic cation transmembrane transporter activity"/>
    <property type="evidence" value="ECO:0007669"/>
    <property type="project" value="InterPro"/>
</dbReference>
<feature type="transmembrane region" description="Helical" evidence="8">
    <location>
        <begin position="875"/>
        <end position="896"/>
    </location>
</feature>
<dbReference type="GO" id="GO:0005886">
    <property type="term" value="C:plasma membrane"/>
    <property type="evidence" value="ECO:0007669"/>
    <property type="project" value="UniProtKB-SubCell"/>
</dbReference>
<dbReference type="SUPFAM" id="SSF82693">
    <property type="entry name" value="Multidrug efflux transporter AcrB pore domain, PN1, PN2, PC1 and PC2 subdomains"/>
    <property type="match status" value="3"/>
</dbReference>
<keyword evidence="5 8" id="KW-0812">Transmembrane</keyword>
<evidence type="ECO:0000256" key="2">
    <source>
        <dbReference type="ARBA" id="ARBA00010942"/>
    </source>
</evidence>
<evidence type="ECO:0000256" key="8">
    <source>
        <dbReference type="SAM" id="Phobius"/>
    </source>
</evidence>
<evidence type="ECO:0000256" key="1">
    <source>
        <dbReference type="ARBA" id="ARBA00004651"/>
    </source>
</evidence>
<dbReference type="SUPFAM" id="SSF82714">
    <property type="entry name" value="Multidrug efflux transporter AcrB TolC docking domain, DN and DC subdomains"/>
    <property type="match status" value="2"/>
</dbReference>
<keyword evidence="6 8" id="KW-1133">Transmembrane helix</keyword>
<evidence type="ECO:0000313" key="10">
    <source>
        <dbReference type="Proteomes" id="UP000199024"/>
    </source>
</evidence>
<gene>
    <name evidence="9" type="ORF">SAMN05421771_3188</name>
</gene>
<dbReference type="Gene3D" id="3.30.70.1430">
    <property type="entry name" value="Multidrug efflux transporter AcrB pore domain"/>
    <property type="match status" value="2"/>
</dbReference>
<feature type="transmembrane region" description="Helical" evidence="8">
    <location>
        <begin position="975"/>
        <end position="996"/>
    </location>
</feature>
<keyword evidence="4" id="KW-1003">Cell membrane</keyword>
<feature type="transmembrane region" description="Helical" evidence="8">
    <location>
        <begin position="342"/>
        <end position="366"/>
    </location>
</feature>
<dbReference type="OrthoDB" id="9757876at2"/>
<comment type="similarity">
    <text evidence="2">Belongs to the resistance-nodulation-cell division (RND) (TC 2.A.6) family.</text>
</comment>
<dbReference type="PANTHER" id="PTHR32063">
    <property type="match status" value="1"/>
</dbReference>
<feature type="transmembrane region" description="Helical" evidence="8">
    <location>
        <begin position="486"/>
        <end position="513"/>
    </location>
</feature>
<sequence>MLASIIAGALKQRLILVVIALAFVGLGINAAQNLSVDAFPDVANVQVQIATEAEGKSPEEVERFVTIPIEIAMTGLSGMTDMRSLNKPGLSLITLVFADGSDLYRERQMVSERLAELRDRMPEGVTPILGPITNALGEVYQYTLEMPGEGASKHALTHDELIQRRTLEDWVVRPLLRSIPGVAEINSTGGFVKQYETLVDPQKLHYYNLTINDVRTALSRNNANAGGGVLPQHAEQYLIRSVGLIRDLDDIRNIVLKEKSGTPVYVRDVAEVRIGTEVRYGAMIKNGYTEEVGGVVLMTSGGNAKEIVSRVKERVAEINRKHMIPGGIEIVPYYDRSQLVDAAIHTVTEVLAEGVVFVVIILFLFLGDLRSSFIVSANLILTPLLTFLVMNHIGLSANLMSLGGLAIAIGLMVDGSVVVVENVFAQLSHARHAAHGDVDEKSKLEIVLSAVKEVATPTVFGVTIIILVFLPLMTMEGMEGKMFAPLAYTIAIALAISLVLSLTLSPVLSSYLLKGGSEEDTWLVRMLRKPYNVLLRWALAHRIAMVLGVIVLFVGALSLVPLLGTSFIPEMQEGTLSPNADRVPNISLDESLKMEKEMQRLMLQVHGVESVVSRVGRGESPADPAGPNEADVLASLMPPEERPHGMTQDHIAEQIRNRLASLPGINLVMSQPISDRVDEMVSGVRADVAVMLYGDDLDILVGKANEIAKVASSIQGTQDTRVDRVGGQQYLTIQIDRDAIARYGLNAADVNVVIETAIAGKSATDIYEGERRFAGVVRLPQTLRDSVEDIRELQISSPDGPRIALKDLASVKVVEGPALINRSMGKRRIVVGVNVQNRDLGGYVKELQEKVDGNVHLPGGYYIEWGGQFHNMERALHHLTIIVPITIAAIFFLLFVLFQSVRFAALIIMVLPLASIGGILGLFFTGEYLSVPASVGFIALWGIAVLNGVVLVSYIRKLRDEGHSQEEAVREGTRLRFRPVMMTATVAAIGLVPFLFATGPGSEIQRPLAIVVIGGLLSSTALTLLLLPVLYAFFEGKQAPSVPSLAEA</sequence>
<accession>A0A1I6MPK3</accession>
<dbReference type="AlphaFoldDB" id="A0A1I6MPK3"/>
<feature type="transmembrane region" description="Helical" evidence="8">
    <location>
        <begin position="534"/>
        <end position="563"/>
    </location>
</feature>
<evidence type="ECO:0000256" key="4">
    <source>
        <dbReference type="ARBA" id="ARBA00022475"/>
    </source>
</evidence>
<evidence type="ECO:0000256" key="7">
    <source>
        <dbReference type="ARBA" id="ARBA00023136"/>
    </source>
</evidence>
<dbReference type="Gene3D" id="3.30.70.1320">
    <property type="entry name" value="Multidrug efflux transporter AcrB pore domain like"/>
    <property type="match status" value="1"/>
</dbReference>
<dbReference type="InterPro" id="IPR004763">
    <property type="entry name" value="CusA-like"/>
</dbReference>
<organism evidence="9 10">
    <name type="scientific">Granulicella pectinivorans</name>
    <dbReference type="NCBI Taxonomy" id="474950"/>
    <lineage>
        <taxon>Bacteria</taxon>
        <taxon>Pseudomonadati</taxon>
        <taxon>Acidobacteriota</taxon>
        <taxon>Terriglobia</taxon>
        <taxon>Terriglobales</taxon>
        <taxon>Acidobacteriaceae</taxon>
        <taxon>Granulicella</taxon>
    </lineage>
</organism>
<feature type="transmembrane region" description="Helical" evidence="8">
    <location>
        <begin position="399"/>
        <end position="420"/>
    </location>
</feature>
<dbReference type="GO" id="GO:0042910">
    <property type="term" value="F:xenobiotic transmembrane transporter activity"/>
    <property type="evidence" value="ECO:0007669"/>
    <property type="project" value="TreeGrafter"/>
</dbReference>
<evidence type="ECO:0000256" key="6">
    <source>
        <dbReference type="ARBA" id="ARBA00022989"/>
    </source>
</evidence>
<dbReference type="STRING" id="474950.SAMN05421771_3188"/>
<evidence type="ECO:0000256" key="5">
    <source>
        <dbReference type="ARBA" id="ARBA00022692"/>
    </source>
</evidence>
<dbReference type="Gene3D" id="3.30.70.1440">
    <property type="entry name" value="Multidrug efflux transporter AcrB pore domain"/>
    <property type="match status" value="1"/>
</dbReference>
<feature type="transmembrane region" description="Helical" evidence="8">
    <location>
        <begin position="373"/>
        <end position="393"/>
    </location>
</feature>
<name>A0A1I6MPK3_9BACT</name>
<feature type="transmembrane region" description="Helical" evidence="8">
    <location>
        <begin position="454"/>
        <end position="474"/>
    </location>
</feature>
<dbReference type="SUPFAM" id="SSF82866">
    <property type="entry name" value="Multidrug efflux transporter AcrB transmembrane domain"/>
    <property type="match status" value="2"/>
</dbReference>
<keyword evidence="10" id="KW-1185">Reference proteome</keyword>
<feature type="transmembrane region" description="Helical" evidence="8">
    <location>
        <begin position="1008"/>
        <end position="1034"/>
    </location>
</feature>
<evidence type="ECO:0000256" key="3">
    <source>
        <dbReference type="ARBA" id="ARBA00022448"/>
    </source>
</evidence>
<dbReference type="InterPro" id="IPR001036">
    <property type="entry name" value="Acrflvin-R"/>
</dbReference>
<dbReference type="RefSeq" id="WP_089840493.1">
    <property type="nucleotide sequence ID" value="NZ_FOZL01000001.1"/>
</dbReference>
<dbReference type="Pfam" id="PF00873">
    <property type="entry name" value="ACR_tran"/>
    <property type="match status" value="1"/>
</dbReference>
<proteinExistence type="inferred from homology"/>
<dbReference type="PANTHER" id="PTHR32063:SF24">
    <property type="entry name" value="CATION EFFLUX SYSTEM (ACRB_ACRD_ACRF FAMILY)"/>
    <property type="match status" value="1"/>
</dbReference>
<dbReference type="InterPro" id="IPR027463">
    <property type="entry name" value="AcrB_DN_DC_subdom"/>
</dbReference>
<dbReference type="Gene3D" id="3.30.2090.10">
    <property type="entry name" value="Multidrug efflux transporter AcrB TolC docking domain, DN and DC subdomains"/>
    <property type="match status" value="2"/>
</dbReference>
<dbReference type="EMBL" id="FOZL01000001">
    <property type="protein sequence ID" value="SFS17537.1"/>
    <property type="molecule type" value="Genomic_DNA"/>
</dbReference>
<evidence type="ECO:0000313" key="9">
    <source>
        <dbReference type="EMBL" id="SFS17537.1"/>
    </source>
</evidence>
<dbReference type="Proteomes" id="UP000199024">
    <property type="component" value="Unassembled WGS sequence"/>
</dbReference>
<feature type="transmembrane region" description="Helical" evidence="8">
    <location>
        <begin position="936"/>
        <end position="955"/>
    </location>
</feature>
<dbReference type="Gene3D" id="1.20.1640.10">
    <property type="entry name" value="Multidrug efflux transporter AcrB transmembrane domain"/>
    <property type="match status" value="2"/>
</dbReference>
<protein>
    <submittedName>
        <fullName evidence="9">Cobalt-zinc-cadmium resistance protein CzcA</fullName>
    </submittedName>
</protein>
<keyword evidence="3" id="KW-0813">Transport</keyword>
<reference evidence="9 10" key="1">
    <citation type="submission" date="2016-10" db="EMBL/GenBank/DDBJ databases">
        <authorList>
            <person name="de Groot N.N."/>
        </authorList>
    </citation>
    <scope>NUCLEOTIDE SEQUENCE [LARGE SCALE GENOMIC DNA]</scope>
    <source>
        <strain evidence="9 10">DSM 21001</strain>
    </source>
</reference>